<dbReference type="AlphaFoldDB" id="F5RBB5"/>
<evidence type="ECO:0008006" key="10">
    <source>
        <dbReference type="Google" id="ProtNLM"/>
    </source>
</evidence>
<evidence type="ECO:0000259" key="5">
    <source>
        <dbReference type="Pfam" id="PF12705"/>
    </source>
</evidence>
<dbReference type="OrthoDB" id="9757917at2"/>
<dbReference type="CDD" id="cd18808">
    <property type="entry name" value="SF1_C_Upf1"/>
    <property type="match status" value="1"/>
</dbReference>
<dbReference type="CDD" id="cd17934">
    <property type="entry name" value="DEXXQc_Upf1-like"/>
    <property type="match status" value="1"/>
</dbReference>
<feature type="domain" description="YprB ribonuclease H-like" evidence="7">
    <location>
        <begin position="319"/>
        <end position="495"/>
    </location>
</feature>
<keyword evidence="2" id="KW-0378">Hydrolase</keyword>
<dbReference type="Pfam" id="PF12705">
    <property type="entry name" value="PDDEXK_1"/>
    <property type="match status" value="1"/>
</dbReference>
<dbReference type="PANTHER" id="PTHR43788:SF8">
    <property type="entry name" value="DNA-BINDING PROTEIN SMUBP-2"/>
    <property type="match status" value="1"/>
</dbReference>
<proteinExistence type="predicted"/>
<keyword evidence="4" id="KW-0067">ATP-binding</keyword>
<keyword evidence="9" id="KW-1185">Reference proteome</keyword>
<feature type="domain" description="PD-(D/E)XK endonuclease-like" evidence="5">
    <location>
        <begin position="45"/>
        <end position="223"/>
    </location>
</feature>
<reference evidence="8 9" key="1">
    <citation type="journal article" date="2011" name="J. Bacteriol.">
        <title>Genome sequence of Methyloversatilis universalis FAM5T, a methylotrophic representative of the order Rhodocyclales.</title>
        <authorList>
            <person name="Kittichotirat W."/>
            <person name="Good N.M."/>
            <person name="Hall R."/>
            <person name="Bringel F."/>
            <person name="Lajus A."/>
            <person name="Medigue C."/>
            <person name="Smalley N.E."/>
            <person name="Beck D."/>
            <person name="Bumgarner R."/>
            <person name="Vuilleumier S."/>
            <person name="Kalyuzhnaya M.G."/>
        </authorList>
    </citation>
    <scope>NUCLEOTIDE SEQUENCE [LARGE SCALE GENOMIC DNA]</scope>
    <source>
        <strain evidence="9">ATCC BAA-1314 / JCM 13912 / FAM5</strain>
    </source>
</reference>
<gene>
    <name evidence="8" type="ORF">METUNv1_01557</name>
</gene>
<evidence type="ECO:0000256" key="1">
    <source>
        <dbReference type="ARBA" id="ARBA00022741"/>
    </source>
</evidence>
<dbReference type="InterPro" id="IPR012337">
    <property type="entry name" value="RNaseH-like_sf"/>
</dbReference>
<evidence type="ECO:0000256" key="4">
    <source>
        <dbReference type="ARBA" id="ARBA00022840"/>
    </source>
</evidence>
<dbReference type="NCBIfam" id="TIGR03491">
    <property type="entry name" value="TM0106 family RecB-like putative nuclease"/>
    <property type="match status" value="1"/>
</dbReference>
<evidence type="ECO:0000259" key="6">
    <source>
        <dbReference type="Pfam" id="PF13087"/>
    </source>
</evidence>
<dbReference type="SUPFAM" id="SSF53098">
    <property type="entry name" value="Ribonuclease H-like"/>
    <property type="match status" value="1"/>
</dbReference>
<organism evidence="8 9">
    <name type="scientific">Methyloversatilis universalis (strain ATCC BAA-1314 / DSM 25237 / JCM 13912 / CCUG 52030 / FAM5)</name>
    <dbReference type="NCBI Taxonomy" id="1000565"/>
    <lineage>
        <taxon>Bacteria</taxon>
        <taxon>Pseudomonadati</taxon>
        <taxon>Pseudomonadota</taxon>
        <taxon>Betaproteobacteria</taxon>
        <taxon>Nitrosomonadales</taxon>
        <taxon>Sterolibacteriaceae</taxon>
        <taxon>Methyloversatilis</taxon>
    </lineage>
</organism>
<evidence type="ECO:0000256" key="3">
    <source>
        <dbReference type="ARBA" id="ARBA00022806"/>
    </source>
</evidence>
<sequence length="1139" mass="127245">MQRRNGNVLYSASDLVNFLECDHLTTLDLINLDTPLPRKVASDEDRLIQQHGFKHESAYLDHLKRAFARVIDLSDVDGTMDEQVAATLDAMRSGADAIFQATLRDGCFIGHADFLRRVEHPSAFGDWSYEVIDTKLARTARAKFLVQLAYYSALLTVVQGVAPRAMYVVLGDRRELTYRCADYARYFETVRQRFVERVQGGPVDTYPDPCDKCAQCAWEDLCDARRLEDDHLSQVANISRVQIRKLEAAGVRTLEALAGLPAEVSVAKIAPDTFARLRHQAGLQLRARQTGERVVERLLQPEGRVTGFARMPRPDVGDLFFDMEGDPLEDGGLEYLFGLYFHEGGEARFRAFWAYDRAGEKLAFEQFMDFVTAWLRDHPGAHIYHYAAYEQTALKRLMSLHGTREAEVDNLLRTQKLVDLYKVVREGIRVSEPRYSIKNIEHFYLEGRTGDVTNAGASIVWFERWKETGDEKYLKDIEAYNYDDVRSTFELRQWLLNLRPVDTPWFSAAGLEGSDAPAPGELSPAEQRLVSYRERLVDVLPAEAEAWNAREHLQLLTYQLLDFHRRAAKPEWWALFARMDMSDEELLDDGECLGGLEPDPEYPPERVKRSVRYTFRYPAQDTKLRSGVAATVVRTGAGVSNLVIDEDSRRVSFTLAANRELPPPPLALGPGKPVDQKDLVNAVFRFADSLVAGNRRYPALESFLQQLPPEVRGHVPGGPLVPRAEDQLPQIIDVITRVEESCIFVQGPPGAGKTYTGSHVIVALLKQGKRVGISSNSHKAINNLLSGVERVARESGLVFRGAKKSTSKSAESMLNGELVEDVFENEDITSELEGPHPYQLVAGTAWLFADPALDRKLDYLFVDEAGQVAVANLVAMGTSARNIVLLGDQMQLGQPIQGVHPGRSGESSLDYLLDGVATIAPDRGIFLAQTWRMHPDICRFISDAVYDGRLESEPGTCNQSLLLDAGHHPALKPTGIVFLPAEHEGYGQRSEVEADMVKALFSSLLEQRYRDRRGQDHPLTIDDILVVAPYNMQVNLLRETLPEGARVGTVDKFQGQEAEVVIVSMATSSADDLPRDIGFLYSRNRLNVAISRARCLAVVVANPALTAIRCKTPEDMALVNTLCWVKDVGATQTESMTEL</sequence>
<dbReference type="EMBL" id="AFHG01000043">
    <property type="protein sequence ID" value="EGK72086.1"/>
    <property type="molecule type" value="Genomic_DNA"/>
</dbReference>
<feature type="domain" description="DNA2/NAM7 helicase-like C-terminal" evidence="6">
    <location>
        <begin position="922"/>
        <end position="1102"/>
    </location>
</feature>
<dbReference type="Proteomes" id="UP000005019">
    <property type="component" value="Unassembled WGS sequence"/>
</dbReference>
<dbReference type="SUPFAM" id="SSF52540">
    <property type="entry name" value="P-loop containing nucleoside triphosphate hydrolases"/>
    <property type="match status" value="1"/>
</dbReference>
<dbReference type="GO" id="GO:0043139">
    <property type="term" value="F:5'-3' DNA helicase activity"/>
    <property type="evidence" value="ECO:0007669"/>
    <property type="project" value="TreeGrafter"/>
</dbReference>
<dbReference type="PANTHER" id="PTHR43788">
    <property type="entry name" value="DNA2/NAM7 HELICASE FAMILY MEMBER"/>
    <property type="match status" value="1"/>
</dbReference>
<dbReference type="Pfam" id="PF13604">
    <property type="entry name" value="AAA_30"/>
    <property type="match status" value="1"/>
</dbReference>
<dbReference type="InterPro" id="IPR050534">
    <property type="entry name" value="Coronavir_polyprotein_1ab"/>
</dbReference>
<dbReference type="Gene3D" id="3.40.50.300">
    <property type="entry name" value="P-loop containing nucleotide triphosphate hydrolases"/>
    <property type="match status" value="2"/>
</dbReference>
<accession>F5RBB5</accession>
<dbReference type="InterPro" id="IPR019993">
    <property type="entry name" value="RecB_nuclease_TM0106_put"/>
</dbReference>
<evidence type="ECO:0000313" key="8">
    <source>
        <dbReference type="EMBL" id="EGK72086.1"/>
    </source>
</evidence>
<dbReference type="InterPro" id="IPR047187">
    <property type="entry name" value="SF1_C_Upf1"/>
</dbReference>
<dbReference type="STRING" id="1000565.METUNv1_01557"/>
<evidence type="ECO:0000259" key="7">
    <source>
        <dbReference type="Pfam" id="PF13482"/>
    </source>
</evidence>
<dbReference type="eggNOG" id="COG2251">
    <property type="taxonomic scope" value="Bacteria"/>
</dbReference>
<dbReference type="InterPro" id="IPR041679">
    <property type="entry name" value="DNA2/NAM7-like_C"/>
</dbReference>
<dbReference type="Pfam" id="PF13087">
    <property type="entry name" value="AAA_12"/>
    <property type="match status" value="1"/>
</dbReference>
<evidence type="ECO:0000313" key="9">
    <source>
        <dbReference type="Proteomes" id="UP000005019"/>
    </source>
</evidence>
<name>F5RBB5_METUF</name>
<protein>
    <recommendedName>
        <fullName evidence="10">Nuclease</fullName>
    </recommendedName>
</protein>
<dbReference type="Pfam" id="PF13482">
    <property type="entry name" value="RNase_H_2"/>
    <property type="match status" value="1"/>
</dbReference>
<dbReference type="eggNOG" id="COG1112">
    <property type="taxonomic scope" value="Bacteria"/>
</dbReference>
<dbReference type="InterPro" id="IPR027417">
    <property type="entry name" value="P-loop_NTPase"/>
</dbReference>
<dbReference type="RefSeq" id="WP_008060480.1">
    <property type="nucleotide sequence ID" value="NZ_AFHG01000043.1"/>
</dbReference>
<dbReference type="GO" id="GO:0005524">
    <property type="term" value="F:ATP binding"/>
    <property type="evidence" value="ECO:0007669"/>
    <property type="project" value="UniProtKB-KW"/>
</dbReference>
<keyword evidence="1" id="KW-0547">Nucleotide-binding</keyword>
<comment type="caution">
    <text evidence="8">The sequence shown here is derived from an EMBL/GenBank/DDBJ whole genome shotgun (WGS) entry which is preliminary data.</text>
</comment>
<dbReference type="InterPro" id="IPR038720">
    <property type="entry name" value="YprB_RNase_H-like_dom"/>
</dbReference>
<keyword evidence="3" id="KW-0347">Helicase</keyword>
<dbReference type="InterPro" id="IPR038726">
    <property type="entry name" value="PDDEXK_AddAB-type"/>
</dbReference>
<dbReference type="GO" id="GO:0016787">
    <property type="term" value="F:hydrolase activity"/>
    <property type="evidence" value="ECO:0007669"/>
    <property type="project" value="UniProtKB-KW"/>
</dbReference>
<evidence type="ECO:0000256" key="2">
    <source>
        <dbReference type="ARBA" id="ARBA00022801"/>
    </source>
</evidence>